<keyword evidence="1 7" id="KW-0813">Transport</keyword>
<evidence type="ECO:0000256" key="5">
    <source>
        <dbReference type="ARBA" id="ARBA00023004"/>
    </source>
</evidence>
<keyword evidence="11" id="KW-1185">Reference proteome</keyword>
<keyword evidence="5 7" id="KW-0408">Iron</keyword>
<dbReference type="PROSITE" id="PS51373">
    <property type="entry name" value="HIPIP"/>
    <property type="match status" value="1"/>
</dbReference>
<evidence type="ECO:0000256" key="7">
    <source>
        <dbReference type="RuleBase" id="RU000620"/>
    </source>
</evidence>
<keyword evidence="8" id="KW-0732">Signal</keyword>
<evidence type="ECO:0000256" key="8">
    <source>
        <dbReference type="SAM" id="SignalP"/>
    </source>
</evidence>
<comment type="caution">
    <text evidence="10">The sequence shown here is derived from an EMBL/GenBank/DDBJ whole genome shotgun (WGS) entry which is preliminary data.</text>
</comment>
<organism evidence="10 11">
    <name type="scientific">Amantichitinum ursilacus</name>
    <dbReference type="NCBI Taxonomy" id="857265"/>
    <lineage>
        <taxon>Bacteria</taxon>
        <taxon>Pseudomonadati</taxon>
        <taxon>Pseudomonadota</taxon>
        <taxon>Betaproteobacteria</taxon>
        <taxon>Neisseriales</taxon>
        <taxon>Chitinibacteraceae</taxon>
        <taxon>Amantichitinum</taxon>
    </lineage>
</organism>
<proteinExistence type="inferred from homology"/>
<dbReference type="GO" id="GO:0046872">
    <property type="term" value="F:metal ion binding"/>
    <property type="evidence" value="ECO:0007669"/>
    <property type="project" value="UniProtKB-KW"/>
</dbReference>
<evidence type="ECO:0000256" key="1">
    <source>
        <dbReference type="ARBA" id="ARBA00022448"/>
    </source>
</evidence>
<dbReference type="STRING" id="857265.WG78_09715"/>
<sequence>MPTRRTFLLQTLPAASLAMVLARVVRAEDPLLAESDPDAIKLSYVADASKVDKARHPSYAAGQRCDTCELYNPPANSATGACSLIKGKQVAGAGWCDQYVP</sequence>
<comment type="similarity">
    <text evidence="7">Belongs to the high-potential iron-sulfur protein (HiPIP) family.</text>
</comment>
<reference evidence="10 11" key="1">
    <citation type="submission" date="2015-07" db="EMBL/GenBank/DDBJ databases">
        <title>Draft genome sequence of the Amantichitinum ursilacus IGB-41, a new chitin-degrading bacterium.</title>
        <authorList>
            <person name="Kirstahler P."/>
            <person name="Guenther M."/>
            <person name="Grumaz C."/>
            <person name="Rupp S."/>
            <person name="Zibek S."/>
            <person name="Sohn K."/>
        </authorList>
    </citation>
    <scope>NUCLEOTIDE SEQUENCE [LARGE SCALE GENOMIC DNA]</scope>
    <source>
        <strain evidence="10 11">IGB-41</strain>
    </source>
</reference>
<keyword evidence="4 7" id="KW-0249">Electron transport</keyword>
<dbReference type="RefSeq" id="WP_053937596.1">
    <property type="nucleotide sequence ID" value="NZ_LAQT01000007.1"/>
</dbReference>
<feature type="chain" id="PRO_5005875125" description="High-potential iron-sulfur protein" evidence="8">
    <location>
        <begin position="28"/>
        <end position="101"/>
    </location>
</feature>
<dbReference type="Gene3D" id="4.10.490.10">
    <property type="entry name" value="High potential iron-sulphur protein"/>
    <property type="match status" value="1"/>
</dbReference>
<protein>
    <recommendedName>
        <fullName evidence="7">High-potential iron-sulfur protein</fullName>
        <shortName evidence="7">HiPIP</shortName>
    </recommendedName>
</protein>
<name>A0A0N1JSY5_9NEIS</name>
<comment type="function">
    <text evidence="7">Specific class of high-redox-potential 4Fe-4S ferredoxins. Functions in anaerobic electron transport in most purple and in some other photosynthetic bacteria and in at least one genus (Paracoccus) of halophilic, denitrifying bacteria.</text>
</comment>
<evidence type="ECO:0000313" key="10">
    <source>
        <dbReference type="EMBL" id="KPC53357.1"/>
    </source>
</evidence>
<dbReference type="InterPro" id="IPR000170">
    <property type="entry name" value="High_potential_FeS_prot"/>
</dbReference>
<evidence type="ECO:0000256" key="6">
    <source>
        <dbReference type="ARBA" id="ARBA00023014"/>
    </source>
</evidence>
<keyword evidence="3 7" id="KW-0479">Metal-binding</keyword>
<evidence type="ECO:0000256" key="4">
    <source>
        <dbReference type="ARBA" id="ARBA00022982"/>
    </source>
</evidence>
<evidence type="ECO:0000313" key="11">
    <source>
        <dbReference type="Proteomes" id="UP000037939"/>
    </source>
</evidence>
<evidence type="ECO:0000256" key="3">
    <source>
        <dbReference type="ARBA" id="ARBA00022723"/>
    </source>
</evidence>
<feature type="signal peptide" evidence="8">
    <location>
        <begin position="1"/>
        <end position="27"/>
    </location>
</feature>
<dbReference type="OrthoDB" id="5298540at2"/>
<gene>
    <name evidence="10" type="primary">hip</name>
    <name evidence="10" type="ORF">WG78_09715</name>
</gene>
<feature type="domain" description="High potential iron-sulfur proteins family profile" evidence="9">
    <location>
        <begin position="26"/>
        <end position="101"/>
    </location>
</feature>
<evidence type="ECO:0000256" key="2">
    <source>
        <dbReference type="ARBA" id="ARBA00022485"/>
    </source>
</evidence>
<dbReference type="InterPro" id="IPR036369">
    <property type="entry name" value="HIPIP_sf"/>
</dbReference>
<dbReference type="AlphaFoldDB" id="A0A0N1JSY5"/>
<evidence type="ECO:0000259" key="9">
    <source>
        <dbReference type="PROSITE" id="PS51373"/>
    </source>
</evidence>
<dbReference type="GO" id="GO:0051539">
    <property type="term" value="F:4 iron, 4 sulfur cluster binding"/>
    <property type="evidence" value="ECO:0007669"/>
    <property type="project" value="UniProtKB-KW"/>
</dbReference>
<dbReference type="SUPFAM" id="SSF57652">
    <property type="entry name" value="HIPIP (high potential iron protein)"/>
    <property type="match status" value="1"/>
</dbReference>
<keyword evidence="2 7" id="KW-0004">4Fe-4S</keyword>
<dbReference type="Proteomes" id="UP000037939">
    <property type="component" value="Unassembled WGS sequence"/>
</dbReference>
<dbReference type="Pfam" id="PF01355">
    <property type="entry name" value="HIPIP"/>
    <property type="match status" value="1"/>
</dbReference>
<accession>A0A0N1JSY5</accession>
<comment type="subunit">
    <text evidence="7">Homodimer.</text>
</comment>
<keyword evidence="6 7" id="KW-0411">Iron-sulfur</keyword>
<dbReference type="GO" id="GO:0009055">
    <property type="term" value="F:electron transfer activity"/>
    <property type="evidence" value="ECO:0007669"/>
    <property type="project" value="InterPro"/>
</dbReference>
<dbReference type="GO" id="GO:0019646">
    <property type="term" value="P:aerobic electron transport chain"/>
    <property type="evidence" value="ECO:0007669"/>
    <property type="project" value="InterPro"/>
</dbReference>
<dbReference type="EMBL" id="LAQT01000007">
    <property type="protein sequence ID" value="KPC53357.1"/>
    <property type="molecule type" value="Genomic_DNA"/>
</dbReference>